<evidence type="ECO:0000256" key="1">
    <source>
        <dbReference type="SAM" id="MobiDB-lite"/>
    </source>
</evidence>
<protein>
    <recommendedName>
        <fullName evidence="4">DUF1490 family protein</fullName>
    </recommendedName>
</protein>
<proteinExistence type="predicted"/>
<dbReference type="EMBL" id="CP113836">
    <property type="protein sequence ID" value="WAL68911.1"/>
    <property type="molecule type" value="Genomic_DNA"/>
</dbReference>
<feature type="compositionally biased region" description="Basic and acidic residues" evidence="1">
    <location>
        <begin position="90"/>
        <end position="107"/>
    </location>
</feature>
<dbReference type="Proteomes" id="UP001163203">
    <property type="component" value="Chromosome"/>
</dbReference>
<sequence length="186" mass="19765">MKVGGLALGVGAGYLLGRTRKMRLALMIATGTLGGSARHLVRRGLSELGATEELGKLTDLARDELVKAVKIAAVTAASGRIDALNDRLQQRTLGDGHTKGKGPEEGASKGAPEETEERPAEAAKEGREEPVSGGEQTGEGPEEEREPVRQPAARRRDESGGDEGVPRQRATRSRTAARATVRRVRR</sequence>
<evidence type="ECO:0000313" key="2">
    <source>
        <dbReference type="EMBL" id="WAL68911.1"/>
    </source>
</evidence>
<organism evidence="2 3">
    <name type="scientific">Amycolatopsis cynarae</name>
    <dbReference type="NCBI Taxonomy" id="2995223"/>
    <lineage>
        <taxon>Bacteria</taxon>
        <taxon>Bacillati</taxon>
        <taxon>Actinomycetota</taxon>
        <taxon>Actinomycetes</taxon>
        <taxon>Pseudonocardiales</taxon>
        <taxon>Pseudonocardiaceae</taxon>
        <taxon>Amycolatopsis</taxon>
    </lineage>
</organism>
<name>A0ABY7BDC1_9PSEU</name>
<evidence type="ECO:0008006" key="4">
    <source>
        <dbReference type="Google" id="ProtNLM"/>
    </source>
</evidence>
<gene>
    <name evidence="2" type="ORF">ORV05_14455</name>
</gene>
<reference evidence="2" key="1">
    <citation type="submission" date="2022-11" db="EMBL/GenBank/DDBJ databases">
        <authorList>
            <person name="Mo P."/>
        </authorList>
    </citation>
    <scope>NUCLEOTIDE SEQUENCE</scope>
    <source>
        <strain evidence="2">HUAS 11-8</strain>
    </source>
</reference>
<accession>A0ABY7BDC1</accession>
<evidence type="ECO:0000313" key="3">
    <source>
        <dbReference type="Proteomes" id="UP001163203"/>
    </source>
</evidence>
<dbReference type="RefSeq" id="WP_268759003.1">
    <property type="nucleotide sequence ID" value="NZ_CP113836.1"/>
</dbReference>
<keyword evidence="3" id="KW-1185">Reference proteome</keyword>
<feature type="compositionally biased region" description="Basic and acidic residues" evidence="1">
    <location>
        <begin position="117"/>
        <end position="130"/>
    </location>
</feature>
<feature type="region of interest" description="Disordered" evidence="1">
    <location>
        <begin position="90"/>
        <end position="186"/>
    </location>
</feature>